<dbReference type="STRING" id="61635.BN85304120"/>
<dbReference type="KEGG" id="abra:BN85304120"/>
<protein>
    <submittedName>
        <fullName evidence="2">Uncharacterized protein</fullName>
    </submittedName>
</protein>
<keyword evidence="1" id="KW-0472">Membrane</keyword>
<feature type="transmembrane region" description="Helical" evidence="1">
    <location>
        <begin position="87"/>
        <end position="109"/>
    </location>
</feature>
<dbReference type="HOGENOM" id="CLU_1891575_0_0_14"/>
<accession>U4KR55</accession>
<keyword evidence="1" id="KW-0812">Transmembrane</keyword>
<keyword evidence="3" id="KW-1185">Reference proteome</keyword>
<evidence type="ECO:0000313" key="2">
    <source>
        <dbReference type="EMBL" id="CCV65433.1"/>
    </source>
</evidence>
<name>U4KR55_9MOLU</name>
<dbReference type="EMBL" id="FO681348">
    <property type="protein sequence ID" value="CCV65433.1"/>
    <property type="molecule type" value="Genomic_DNA"/>
</dbReference>
<keyword evidence="1" id="KW-1133">Transmembrane helix</keyword>
<sequence>MILGFNSVYFYFGLEPFDWFYFISFSLMVFLFVFSLVSYIHGLFVSVLYDLNVKSLLKHSYLLTIGFIVRSLLLLLIGFVYTYTLILIPILGIIIGLSGFSLLILVTLVSGYKRIQPLDEALDEEVKKILESA</sequence>
<feature type="transmembrane region" description="Helical" evidence="1">
    <location>
        <begin position="20"/>
        <end position="49"/>
    </location>
</feature>
<organism evidence="2 3">
    <name type="scientific">Acholeplasma brassicae</name>
    <dbReference type="NCBI Taxonomy" id="61635"/>
    <lineage>
        <taxon>Bacteria</taxon>
        <taxon>Bacillati</taxon>
        <taxon>Mycoplasmatota</taxon>
        <taxon>Mollicutes</taxon>
        <taxon>Acholeplasmatales</taxon>
        <taxon>Acholeplasmataceae</taxon>
        <taxon>Acholeplasma</taxon>
    </lineage>
</organism>
<dbReference type="AlphaFoldDB" id="U4KR55"/>
<gene>
    <name evidence="2" type="ORF">BN85304120</name>
</gene>
<dbReference type="Proteomes" id="UP000032737">
    <property type="component" value="Chromosome"/>
</dbReference>
<proteinExistence type="predicted"/>
<feature type="transmembrane region" description="Helical" evidence="1">
    <location>
        <begin position="61"/>
        <end position="81"/>
    </location>
</feature>
<evidence type="ECO:0000256" key="1">
    <source>
        <dbReference type="SAM" id="Phobius"/>
    </source>
</evidence>
<evidence type="ECO:0000313" key="3">
    <source>
        <dbReference type="Proteomes" id="UP000032737"/>
    </source>
</evidence>
<reference evidence="2 3" key="1">
    <citation type="journal article" date="2013" name="J. Mol. Microbiol. Biotechnol.">
        <title>Analysis of the Complete Genomes of Acholeplasma brassicae , A. palmae and A. laidlawii and Their Comparison to the Obligate Parasites from ' Candidatus Phytoplasma'.</title>
        <authorList>
            <person name="Kube M."/>
            <person name="Siewert C."/>
            <person name="Migdoll A.M."/>
            <person name="Duduk B."/>
            <person name="Holz S."/>
            <person name="Rabus R."/>
            <person name="Seemuller E."/>
            <person name="Mitrovic J."/>
            <person name="Muller I."/>
            <person name="Buttner C."/>
            <person name="Reinhardt R."/>
        </authorList>
    </citation>
    <scope>NUCLEOTIDE SEQUENCE [LARGE SCALE GENOMIC DNA]</scope>
    <source>
        <strain evidence="3">0502</strain>
    </source>
</reference>